<accession>A0ABR8UAW1</accession>
<gene>
    <name evidence="1" type="ORF">H9649_11305</name>
</gene>
<dbReference type="RefSeq" id="WP_191694997.1">
    <property type="nucleotide sequence ID" value="NZ_JACSQN010000009.1"/>
</dbReference>
<proteinExistence type="predicted"/>
<organism evidence="1 2">
    <name type="scientific">Sporosarcina quadrami</name>
    <dbReference type="NCBI Taxonomy" id="2762234"/>
    <lineage>
        <taxon>Bacteria</taxon>
        <taxon>Bacillati</taxon>
        <taxon>Bacillota</taxon>
        <taxon>Bacilli</taxon>
        <taxon>Bacillales</taxon>
        <taxon>Caryophanaceae</taxon>
        <taxon>Sporosarcina</taxon>
    </lineage>
</organism>
<protein>
    <submittedName>
        <fullName evidence="1">Uncharacterized protein</fullName>
    </submittedName>
</protein>
<evidence type="ECO:0000313" key="2">
    <source>
        <dbReference type="Proteomes" id="UP000626786"/>
    </source>
</evidence>
<comment type="caution">
    <text evidence="1">The sequence shown here is derived from an EMBL/GenBank/DDBJ whole genome shotgun (WGS) entry which is preliminary data.</text>
</comment>
<sequence length="248" mass="28344">MIINDVDSEMNQRGAVTFLDVLGWKGIWKENPNAINSLLRLIIDAEDKAKEFTLNATELNPAFRGMNTEVISISDTIAIFTPGDPNIALKIHGQLCKYLIPESIRRSIPLRGATAFGNYSKQENIMIGPAIDESASWHESTNWIGVILSPSAIFELGEDVPSPWIKYHNIPFKKRISLKYCVEWTFEEEDILNHFKDMGPFVPEIAEKYINTHDFLTFIKELDKNQVIEKLNPTNWLVKIINKFFGFL</sequence>
<dbReference type="Proteomes" id="UP000626786">
    <property type="component" value="Unassembled WGS sequence"/>
</dbReference>
<dbReference type="EMBL" id="JACSQN010000009">
    <property type="protein sequence ID" value="MBD7985177.1"/>
    <property type="molecule type" value="Genomic_DNA"/>
</dbReference>
<evidence type="ECO:0000313" key="1">
    <source>
        <dbReference type="EMBL" id="MBD7985177.1"/>
    </source>
</evidence>
<name>A0ABR8UAW1_9BACL</name>
<reference evidence="1 2" key="1">
    <citation type="submission" date="2020-08" db="EMBL/GenBank/DDBJ databases">
        <title>A Genomic Blueprint of the Chicken Gut Microbiome.</title>
        <authorList>
            <person name="Gilroy R."/>
            <person name="Ravi A."/>
            <person name="Getino M."/>
            <person name="Pursley I."/>
            <person name="Horton D.L."/>
            <person name="Alikhan N.-F."/>
            <person name="Baker D."/>
            <person name="Gharbi K."/>
            <person name="Hall N."/>
            <person name="Watson M."/>
            <person name="Adriaenssens E.M."/>
            <person name="Foster-Nyarko E."/>
            <person name="Jarju S."/>
            <person name="Secka A."/>
            <person name="Antonio M."/>
            <person name="Oren A."/>
            <person name="Chaudhuri R."/>
            <person name="La Ragione R.M."/>
            <person name="Hildebrand F."/>
            <person name="Pallen M.J."/>
        </authorList>
    </citation>
    <scope>NUCLEOTIDE SEQUENCE [LARGE SCALE GENOMIC DNA]</scope>
    <source>
        <strain evidence="1 2">Sa2YVA2</strain>
    </source>
</reference>
<keyword evidence="2" id="KW-1185">Reference proteome</keyword>